<accession>A0A934RRK0</accession>
<evidence type="ECO:0000256" key="4">
    <source>
        <dbReference type="SAM" id="MobiDB-lite"/>
    </source>
</evidence>
<dbReference type="Proteomes" id="UP000604083">
    <property type="component" value="Unassembled WGS sequence"/>
</dbReference>
<dbReference type="EMBL" id="JAENIO010000027">
    <property type="protein sequence ID" value="MBK1834612.1"/>
    <property type="molecule type" value="Genomic_DNA"/>
</dbReference>
<dbReference type="InterPro" id="IPR029061">
    <property type="entry name" value="THDP-binding"/>
</dbReference>
<evidence type="ECO:0000259" key="5">
    <source>
        <dbReference type="Pfam" id="PF00676"/>
    </source>
</evidence>
<dbReference type="PANTHER" id="PTHR11516:SF60">
    <property type="entry name" value="PYRUVATE DEHYDROGENASE E1 COMPONENT SUBUNIT ALPHA"/>
    <property type="match status" value="1"/>
</dbReference>
<evidence type="ECO:0000256" key="1">
    <source>
        <dbReference type="ARBA" id="ARBA00001964"/>
    </source>
</evidence>
<feature type="region of interest" description="Disordered" evidence="4">
    <location>
        <begin position="142"/>
        <end position="176"/>
    </location>
</feature>
<name>A0A934RRK0_9BACT</name>
<gene>
    <name evidence="6" type="ORF">JIN78_11120</name>
</gene>
<reference evidence="6" key="1">
    <citation type="submission" date="2021-01" db="EMBL/GenBank/DDBJ databases">
        <title>Modified the classification status of verrucomicrobia.</title>
        <authorList>
            <person name="Feng X."/>
        </authorList>
    </citation>
    <scope>NUCLEOTIDE SEQUENCE</scope>
    <source>
        <strain evidence="6">KCTC 12986</strain>
    </source>
</reference>
<dbReference type="PANTHER" id="PTHR11516">
    <property type="entry name" value="PYRUVATE DEHYDROGENASE E1 COMPONENT, ALPHA SUBUNIT BACTERIAL AND ORGANELLAR"/>
    <property type="match status" value="1"/>
</dbReference>
<protein>
    <recommendedName>
        <fullName evidence="5">Dehydrogenase E1 component domain-containing protein</fullName>
    </recommendedName>
</protein>
<comment type="caution">
    <text evidence="6">The sequence shown here is derived from an EMBL/GenBank/DDBJ whole genome shotgun (WGS) entry which is preliminary data.</text>
</comment>
<evidence type="ECO:0000313" key="7">
    <source>
        <dbReference type="Proteomes" id="UP000604083"/>
    </source>
</evidence>
<evidence type="ECO:0000313" key="6">
    <source>
        <dbReference type="EMBL" id="MBK1834612.1"/>
    </source>
</evidence>
<keyword evidence="2" id="KW-0560">Oxidoreductase</keyword>
<dbReference type="Pfam" id="PF00676">
    <property type="entry name" value="E1_dh"/>
    <property type="match status" value="1"/>
</dbReference>
<comment type="cofactor">
    <cofactor evidence="1">
        <name>thiamine diphosphate</name>
        <dbReference type="ChEBI" id="CHEBI:58937"/>
    </cofactor>
</comment>
<sequence>MLGDGATNQGAFHEALNLAALFRLPIVSIIENNQFSFCTAVDSHSRYRQCLAPRAEAYDMAWNVIEDGSDLLLLREQLAPVLQRARLRQGPTLVEIATYRFYGFTLGDANSKKYRTPEEIQWHRDHRDPVFRWEKKLLEEDLLPPRGRQQNPEDLSPTGHGRRNRICRNESSPHSG</sequence>
<dbReference type="AlphaFoldDB" id="A0A934RRK0"/>
<organism evidence="6 7">
    <name type="scientific">Roseibacillus ishigakijimensis</name>
    <dbReference type="NCBI Taxonomy" id="454146"/>
    <lineage>
        <taxon>Bacteria</taxon>
        <taxon>Pseudomonadati</taxon>
        <taxon>Verrucomicrobiota</taxon>
        <taxon>Verrucomicrobiia</taxon>
        <taxon>Verrucomicrobiales</taxon>
        <taxon>Verrucomicrobiaceae</taxon>
        <taxon>Roseibacillus</taxon>
    </lineage>
</organism>
<dbReference type="GO" id="GO:0006086">
    <property type="term" value="P:pyruvate decarboxylation to acetyl-CoA"/>
    <property type="evidence" value="ECO:0007669"/>
    <property type="project" value="TreeGrafter"/>
</dbReference>
<keyword evidence="7" id="KW-1185">Reference proteome</keyword>
<dbReference type="GO" id="GO:0004739">
    <property type="term" value="F:pyruvate dehydrogenase (acetyl-transferring) activity"/>
    <property type="evidence" value="ECO:0007669"/>
    <property type="project" value="TreeGrafter"/>
</dbReference>
<evidence type="ECO:0000256" key="3">
    <source>
        <dbReference type="ARBA" id="ARBA00023052"/>
    </source>
</evidence>
<proteinExistence type="predicted"/>
<dbReference type="InterPro" id="IPR001017">
    <property type="entry name" value="DH_E1"/>
</dbReference>
<feature type="domain" description="Dehydrogenase E1 component" evidence="5">
    <location>
        <begin position="2"/>
        <end position="143"/>
    </location>
</feature>
<evidence type="ECO:0000256" key="2">
    <source>
        <dbReference type="ARBA" id="ARBA00023002"/>
    </source>
</evidence>
<dbReference type="InterPro" id="IPR050642">
    <property type="entry name" value="PDH_E1_Alpha_Subunit"/>
</dbReference>
<dbReference type="SUPFAM" id="SSF52518">
    <property type="entry name" value="Thiamin diphosphate-binding fold (THDP-binding)"/>
    <property type="match status" value="1"/>
</dbReference>
<dbReference type="Gene3D" id="3.40.50.970">
    <property type="match status" value="1"/>
</dbReference>
<keyword evidence="3" id="KW-0786">Thiamine pyrophosphate</keyword>